<dbReference type="GO" id="GO:0016298">
    <property type="term" value="F:lipase activity"/>
    <property type="evidence" value="ECO:0007669"/>
    <property type="project" value="InterPro"/>
</dbReference>
<keyword evidence="2" id="KW-0732">Signal</keyword>
<comment type="similarity">
    <text evidence="1">Belongs to the 'GDSL' lipolytic enzyme family.</text>
</comment>
<name>A0A0N8KKX9_9GAMM</name>
<dbReference type="InterPro" id="IPR001087">
    <property type="entry name" value="GDSL"/>
</dbReference>
<evidence type="ECO:0000313" key="4">
    <source>
        <dbReference type="Proteomes" id="UP000050416"/>
    </source>
</evidence>
<dbReference type="GO" id="GO:0006629">
    <property type="term" value="P:lipid metabolic process"/>
    <property type="evidence" value="ECO:0007669"/>
    <property type="project" value="InterPro"/>
</dbReference>
<evidence type="ECO:0000256" key="2">
    <source>
        <dbReference type="SAM" id="SignalP"/>
    </source>
</evidence>
<dbReference type="PROSITE" id="PS01098">
    <property type="entry name" value="LIPASE_GDSL_SER"/>
    <property type="match status" value="1"/>
</dbReference>
<dbReference type="Pfam" id="PF00657">
    <property type="entry name" value="Lipase_GDSL"/>
    <property type="match status" value="1"/>
</dbReference>
<evidence type="ECO:0000313" key="3">
    <source>
        <dbReference type="EMBL" id="KPQ29386.1"/>
    </source>
</evidence>
<protein>
    <submittedName>
        <fullName evidence="3">Outer membrane lipase/esterase</fullName>
    </submittedName>
</protein>
<feature type="signal peptide" evidence="2">
    <location>
        <begin position="1"/>
        <end position="28"/>
    </location>
</feature>
<reference evidence="3 4" key="1">
    <citation type="submission" date="2015-09" db="EMBL/GenBank/DDBJ databases">
        <title>Identification and resolution of microdiversity through metagenomic sequencing of parallel consortia.</title>
        <authorList>
            <person name="Nelson W.C."/>
            <person name="Romine M.F."/>
            <person name="Lindemann S.R."/>
        </authorList>
    </citation>
    <scope>NUCLEOTIDE SEQUENCE [LARGE SCALE GENOMIC DNA]</scope>
    <source>
        <strain evidence="3">HL-55</strain>
    </source>
</reference>
<gene>
    <name evidence="3" type="primary">apeE</name>
    <name evidence="3" type="ORF">HLUCCX14_05995</name>
</gene>
<evidence type="ECO:0000256" key="1">
    <source>
        <dbReference type="ARBA" id="ARBA00008668"/>
    </source>
</evidence>
<proteinExistence type="inferred from homology"/>
<dbReference type="OrthoDB" id="5292073at2"/>
<dbReference type="InterPro" id="IPR036514">
    <property type="entry name" value="SGNH_hydro_sf"/>
</dbReference>
<dbReference type="AlphaFoldDB" id="A0A0N8KKX9"/>
<feature type="chain" id="PRO_5006028039" evidence="2">
    <location>
        <begin position="29"/>
        <end position="345"/>
    </location>
</feature>
<dbReference type="PATRIC" id="fig|1305731.5.peg.2706"/>
<dbReference type="PANTHER" id="PTHR22835">
    <property type="entry name" value="ZINC FINGER FYVE DOMAIN CONTAINING PROTEIN"/>
    <property type="match status" value="1"/>
</dbReference>
<comment type="caution">
    <text evidence="3">The sequence shown here is derived from an EMBL/GenBank/DDBJ whole genome shotgun (WGS) entry which is preliminary data.</text>
</comment>
<accession>A0A0N8KKX9</accession>
<dbReference type="Gene3D" id="3.40.50.1110">
    <property type="entry name" value="SGNH hydrolase"/>
    <property type="match status" value="1"/>
</dbReference>
<organism evidence="3 4">
    <name type="scientific">Marinobacter excellens HL-55</name>
    <dbReference type="NCBI Taxonomy" id="1305731"/>
    <lineage>
        <taxon>Bacteria</taxon>
        <taxon>Pseudomonadati</taxon>
        <taxon>Pseudomonadota</taxon>
        <taxon>Gammaproteobacteria</taxon>
        <taxon>Pseudomonadales</taxon>
        <taxon>Marinobacteraceae</taxon>
        <taxon>Marinobacter</taxon>
    </lineage>
</organism>
<dbReference type="PANTHER" id="PTHR22835:SF659">
    <property type="entry name" value="GDSL LIPASE_ACYLHYDROLASE, PUTATIVE (AFU_ORTHOLOGUE AFUA_2G00510)-RELATED"/>
    <property type="match status" value="1"/>
</dbReference>
<dbReference type="SUPFAM" id="SSF52266">
    <property type="entry name" value="SGNH hydrolase"/>
    <property type="match status" value="1"/>
</dbReference>
<dbReference type="STRING" id="1305731.GCA_000934705_00235"/>
<dbReference type="CDD" id="cd01846">
    <property type="entry name" value="fatty_acyltransferase_like"/>
    <property type="match status" value="1"/>
</dbReference>
<dbReference type="EMBL" id="LJZQ01000006">
    <property type="protein sequence ID" value="KPQ29386.1"/>
    <property type="molecule type" value="Genomic_DNA"/>
</dbReference>
<dbReference type="InterPro" id="IPR008265">
    <property type="entry name" value="Lipase_GDSL_AS"/>
</dbReference>
<dbReference type="Proteomes" id="UP000050416">
    <property type="component" value="Unassembled WGS sequence"/>
</dbReference>
<sequence>MTTKNRSTLGASLFVTASLALTSFSVGASPISFSDIYVFGDSLSDTGNTRSQVPLGSFGPIAAAAGYGPNGRFSNGPVWHEYLADALAMPRATNSTSGGNNFAYGGARVDNAGGVSAGLLTQNTQYFNRQAGAPSDPDALFVAWAGGNDMRDLVGSADPLAAINAQLNSWFGMLGGLLDSGVTTLLVPNLPDLGSIPEFRTTLNSTSGTEVSTAWNQGLEQGLFELAQTTDADIFYFDVFGLFNDLLANPAAFGFSNTTGECRSVSGGFFPSEQSCANPGDFVFWDEIHPTTAAHSYLGNQAYQLLLSGKSIAKVPEPMTLTLLLLGIVALWGRRYLVVSRPSRS</sequence>